<dbReference type="Proteomes" id="UP001320544">
    <property type="component" value="Chromosome"/>
</dbReference>
<dbReference type="SUPFAM" id="SSF55073">
    <property type="entry name" value="Nucleotide cyclase"/>
    <property type="match status" value="1"/>
</dbReference>
<dbReference type="PANTHER" id="PTHR45138:SF9">
    <property type="entry name" value="DIGUANYLATE CYCLASE DGCM-RELATED"/>
    <property type="match status" value="1"/>
</dbReference>
<sequence>MNIDSSIALDLLSIVFMLVTMGGLKASRTRKTSGRLYFGLVVFVMAFLLLDMLYLVFSGSSEGLSRDVAFAAKSAYFAVNAAIVWIWARYVDCTLFGRGGNRAFRAFYTCVLVINEGIVLVNLASKDMFFIGQDGSFVVGFALMWVFTLLNYLSALAVIAVLFSQRKRVKRGIIVPFALFPLVPFVAEVVQLFDRSVSLACAYAVSALMIYQVSQSDLMYTDELTGLATRRALADRLDKWFSGARHATLRGVMIDLDDLKRINDTFGHACGDEALKTLSAIIRASEPKEAVSARYGGDEFIIAWNAGDGPMASEVIARLEAGKAKANEHPAPWGSIDFSIGAIECAAFDCDGADSFLRQLDESMYEEKRRKKTGMETRDGA</sequence>
<dbReference type="PROSITE" id="PS50887">
    <property type="entry name" value="GGDEF"/>
    <property type="match status" value="1"/>
</dbReference>
<dbReference type="InterPro" id="IPR000160">
    <property type="entry name" value="GGDEF_dom"/>
</dbReference>
<feature type="transmembrane region" description="Helical" evidence="1">
    <location>
        <begin position="174"/>
        <end position="193"/>
    </location>
</feature>
<dbReference type="InterPro" id="IPR050469">
    <property type="entry name" value="Diguanylate_Cyclase"/>
</dbReference>
<keyword evidence="4" id="KW-1185">Reference proteome</keyword>
<accession>A0ABN6MBR4</accession>
<dbReference type="PANTHER" id="PTHR45138">
    <property type="entry name" value="REGULATORY COMPONENTS OF SENSORY TRANSDUCTION SYSTEM"/>
    <property type="match status" value="1"/>
</dbReference>
<evidence type="ECO:0000256" key="1">
    <source>
        <dbReference type="SAM" id="Phobius"/>
    </source>
</evidence>
<protein>
    <recommendedName>
        <fullName evidence="2">GGDEF domain-containing protein</fullName>
    </recommendedName>
</protein>
<reference evidence="3 4" key="1">
    <citation type="submission" date="2022-01" db="EMBL/GenBank/DDBJ databases">
        <title>Novel bile acid biosynthetic pathways are enriched in the microbiome of centenarians.</title>
        <authorList>
            <person name="Sato Y."/>
            <person name="Atarashi K."/>
            <person name="Plichta R.D."/>
            <person name="Arai Y."/>
            <person name="Sasajima S."/>
            <person name="Kearney M.S."/>
            <person name="Suda W."/>
            <person name="Takeshita K."/>
            <person name="Sasaki T."/>
            <person name="Okamoto S."/>
            <person name="Skelly N.A."/>
            <person name="Okamura Y."/>
            <person name="Vlamakis H."/>
            <person name="Li Y."/>
            <person name="Tanoue T."/>
            <person name="Takei H."/>
            <person name="Nittono H."/>
            <person name="Narushima S."/>
            <person name="Irie J."/>
            <person name="Itoh H."/>
            <person name="Moriya K."/>
            <person name="Sugiura Y."/>
            <person name="Suematsu M."/>
            <person name="Moritoki N."/>
            <person name="Shibata S."/>
            <person name="Littman R.D."/>
            <person name="Fischbach A.M."/>
            <person name="Uwamino Y."/>
            <person name="Inoue T."/>
            <person name="Honda A."/>
            <person name="Hattori M."/>
            <person name="Murai T."/>
            <person name="Xavier J.R."/>
            <person name="Hirose N."/>
            <person name="Honda K."/>
        </authorList>
    </citation>
    <scope>NUCLEOTIDE SEQUENCE [LARGE SCALE GENOMIC DNA]</scope>
    <source>
        <strain evidence="3 4">CE91-St30</strain>
    </source>
</reference>
<feature type="transmembrane region" description="Helical" evidence="1">
    <location>
        <begin position="6"/>
        <end position="24"/>
    </location>
</feature>
<dbReference type="Pfam" id="PF00990">
    <property type="entry name" value="GGDEF"/>
    <property type="match status" value="1"/>
</dbReference>
<name>A0ABN6MBR4_9ACTN</name>
<feature type="transmembrane region" description="Helical" evidence="1">
    <location>
        <begin position="137"/>
        <end position="162"/>
    </location>
</feature>
<dbReference type="InterPro" id="IPR043128">
    <property type="entry name" value="Rev_trsase/Diguanyl_cyclase"/>
</dbReference>
<organism evidence="3 4">
    <name type="scientific">Raoultibacter timonensis</name>
    <dbReference type="NCBI Taxonomy" id="1907662"/>
    <lineage>
        <taxon>Bacteria</taxon>
        <taxon>Bacillati</taxon>
        <taxon>Actinomycetota</taxon>
        <taxon>Coriobacteriia</taxon>
        <taxon>Eggerthellales</taxon>
        <taxon>Eggerthellaceae</taxon>
        <taxon>Raoultibacter</taxon>
    </lineage>
</organism>
<dbReference type="CDD" id="cd01949">
    <property type="entry name" value="GGDEF"/>
    <property type="match status" value="1"/>
</dbReference>
<evidence type="ECO:0000313" key="4">
    <source>
        <dbReference type="Proteomes" id="UP001320544"/>
    </source>
</evidence>
<keyword evidence="1" id="KW-0472">Membrane</keyword>
<feature type="transmembrane region" description="Helical" evidence="1">
    <location>
        <begin position="103"/>
        <end position="125"/>
    </location>
</feature>
<dbReference type="NCBIfam" id="TIGR00254">
    <property type="entry name" value="GGDEF"/>
    <property type="match status" value="1"/>
</dbReference>
<dbReference type="EMBL" id="AP025564">
    <property type="protein sequence ID" value="BDE95079.1"/>
    <property type="molecule type" value="Genomic_DNA"/>
</dbReference>
<dbReference type="Gene3D" id="3.30.70.270">
    <property type="match status" value="1"/>
</dbReference>
<dbReference type="RefSeq" id="WP_244411563.1">
    <property type="nucleotide sequence ID" value="NZ_AP025564.1"/>
</dbReference>
<keyword evidence="1" id="KW-1133">Transmembrane helix</keyword>
<feature type="transmembrane region" description="Helical" evidence="1">
    <location>
        <begin position="36"/>
        <end position="57"/>
    </location>
</feature>
<gene>
    <name evidence="3" type="ORF">CE91St30_04120</name>
</gene>
<dbReference type="InterPro" id="IPR029787">
    <property type="entry name" value="Nucleotide_cyclase"/>
</dbReference>
<proteinExistence type="predicted"/>
<feature type="domain" description="GGDEF" evidence="2">
    <location>
        <begin position="247"/>
        <end position="380"/>
    </location>
</feature>
<dbReference type="SMART" id="SM00267">
    <property type="entry name" value="GGDEF"/>
    <property type="match status" value="1"/>
</dbReference>
<feature type="transmembrane region" description="Helical" evidence="1">
    <location>
        <begin position="69"/>
        <end position="91"/>
    </location>
</feature>
<keyword evidence="1" id="KW-0812">Transmembrane</keyword>
<evidence type="ECO:0000259" key="2">
    <source>
        <dbReference type="PROSITE" id="PS50887"/>
    </source>
</evidence>
<evidence type="ECO:0000313" key="3">
    <source>
        <dbReference type="EMBL" id="BDE95079.1"/>
    </source>
</evidence>